<dbReference type="Pfam" id="PF12730">
    <property type="entry name" value="ABC2_membrane_4"/>
    <property type="match status" value="1"/>
</dbReference>
<keyword evidence="1" id="KW-0472">Membrane</keyword>
<dbReference type="OrthoDB" id="1641057at2"/>
<accession>A0A0M0GET6</accession>
<feature type="transmembrane region" description="Helical" evidence="1">
    <location>
        <begin position="108"/>
        <end position="137"/>
    </location>
</feature>
<dbReference type="STRING" id="1459.AF332_14920"/>
<evidence type="ECO:0000313" key="3">
    <source>
        <dbReference type="Proteomes" id="UP000037109"/>
    </source>
</evidence>
<keyword evidence="3" id="KW-1185">Reference proteome</keyword>
<reference evidence="3" key="1">
    <citation type="submission" date="2015-07" db="EMBL/GenBank/DDBJ databases">
        <title>Fjat-10036 dsm4.</title>
        <authorList>
            <person name="Liu B."/>
            <person name="Wang J."/>
            <person name="Zhu Y."/>
            <person name="Liu G."/>
            <person name="Chen Q."/>
            <person name="Chen Z."/>
            <person name="Lan J."/>
            <person name="Che J."/>
            <person name="Ge C."/>
            <person name="Shi H."/>
            <person name="Pan Z."/>
            <person name="Liu X."/>
        </authorList>
    </citation>
    <scope>NUCLEOTIDE SEQUENCE [LARGE SCALE GENOMIC DNA]</scope>
    <source>
        <strain evidence="3">DSM 4</strain>
    </source>
</reference>
<evidence type="ECO:0000256" key="1">
    <source>
        <dbReference type="SAM" id="Phobius"/>
    </source>
</evidence>
<dbReference type="AlphaFoldDB" id="A0A0M0GET6"/>
<protein>
    <recommendedName>
        <fullName evidence="4">ABC transporter permease</fullName>
    </recommendedName>
</protein>
<evidence type="ECO:0000313" key="2">
    <source>
        <dbReference type="EMBL" id="KON87987.1"/>
    </source>
</evidence>
<dbReference type="PATRIC" id="fig|1459.3.peg.3220"/>
<feature type="transmembrane region" description="Helical" evidence="1">
    <location>
        <begin position="226"/>
        <end position="246"/>
    </location>
</feature>
<dbReference type="RefSeq" id="WP_053435349.1">
    <property type="nucleotide sequence ID" value="NZ_LGUF01000007.1"/>
</dbReference>
<keyword evidence="1" id="KW-0812">Transmembrane</keyword>
<gene>
    <name evidence="2" type="ORF">AF332_14920</name>
</gene>
<comment type="caution">
    <text evidence="2">The sequence shown here is derived from an EMBL/GenBank/DDBJ whole genome shotgun (WGS) entry which is preliminary data.</text>
</comment>
<proteinExistence type="predicted"/>
<evidence type="ECO:0008006" key="4">
    <source>
        <dbReference type="Google" id="ProtNLM"/>
    </source>
</evidence>
<organism evidence="2 3">
    <name type="scientific">Sporosarcina globispora</name>
    <name type="common">Bacillus globisporus</name>
    <dbReference type="NCBI Taxonomy" id="1459"/>
    <lineage>
        <taxon>Bacteria</taxon>
        <taxon>Bacillati</taxon>
        <taxon>Bacillota</taxon>
        <taxon>Bacilli</taxon>
        <taxon>Bacillales</taxon>
        <taxon>Caryophanaceae</taxon>
        <taxon>Sporosarcina</taxon>
    </lineage>
</organism>
<name>A0A0M0GET6_SPOGL</name>
<sequence length="252" mass="28026">MLNLLRADFYRLKRSKPLYICSAAVGIFTALVMINTIFPLVENKETIYPNTLQWIYLLFNESGLLPTSITIFQAIFITMFITTEFNTGTIRDSVSLGYGRIKIFTSKLITVFSGSIIMMFAAIISTLIVSILVLGVYGSFIVNDLFQLALMMLVEGLLFMAFASVFVMIAFIIKNTGGAMSVSICLILFFDFAVSGAQDGLWRYLWLLMNISPVAVPNPEIDSIKIAITVAFSYLIVCIAIGGFVFNKQDIK</sequence>
<dbReference type="PANTHER" id="PTHR37305:SF1">
    <property type="entry name" value="MEMBRANE PROTEIN"/>
    <property type="match status" value="1"/>
</dbReference>
<feature type="transmembrane region" description="Helical" evidence="1">
    <location>
        <begin position="149"/>
        <end position="173"/>
    </location>
</feature>
<dbReference type="EMBL" id="LGUF01000007">
    <property type="protein sequence ID" value="KON87987.1"/>
    <property type="molecule type" value="Genomic_DNA"/>
</dbReference>
<keyword evidence="1" id="KW-1133">Transmembrane helix</keyword>
<dbReference type="PANTHER" id="PTHR37305">
    <property type="entry name" value="INTEGRAL MEMBRANE PROTEIN-RELATED"/>
    <property type="match status" value="1"/>
</dbReference>
<feature type="transmembrane region" description="Helical" evidence="1">
    <location>
        <begin position="53"/>
        <end position="81"/>
    </location>
</feature>
<feature type="transmembrane region" description="Helical" evidence="1">
    <location>
        <begin position="185"/>
        <end position="206"/>
    </location>
</feature>
<feature type="transmembrane region" description="Helical" evidence="1">
    <location>
        <begin position="20"/>
        <end position="41"/>
    </location>
</feature>
<dbReference type="Proteomes" id="UP000037109">
    <property type="component" value="Unassembled WGS sequence"/>
</dbReference>